<evidence type="ECO:0000256" key="2">
    <source>
        <dbReference type="SAM" id="Phobius"/>
    </source>
</evidence>
<keyword evidence="2" id="KW-0472">Membrane</keyword>
<dbReference type="PANTHER" id="PTHR34781">
    <property type="entry name" value="TRANSMEMBRANE PROTEIN"/>
    <property type="match status" value="1"/>
</dbReference>
<evidence type="ECO:0000313" key="3">
    <source>
        <dbReference type="EMBL" id="KAF5199056.1"/>
    </source>
</evidence>
<proteinExistence type="predicted"/>
<comment type="caution">
    <text evidence="3">The sequence shown here is derived from an EMBL/GenBank/DDBJ whole genome shotgun (WGS) entry which is preliminary data.</text>
</comment>
<feature type="transmembrane region" description="Helical" evidence="2">
    <location>
        <begin position="70"/>
        <end position="94"/>
    </location>
</feature>
<protein>
    <submittedName>
        <fullName evidence="3">Transmembrane protein</fullName>
    </submittedName>
</protein>
<dbReference type="AlphaFoldDB" id="A0A7J6WNV2"/>
<feature type="transmembrane region" description="Helical" evidence="2">
    <location>
        <begin position="100"/>
        <end position="119"/>
    </location>
</feature>
<reference evidence="3 4" key="1">
    <citation type="submission" date="2020-06" db="EMBL/GenBank/DDBJ databases">
        <title>Transcriptomic and genomic resources for Thalictrum thalictroides and T. hernandezii: Facilitating candidate gene discovery in an emerging model plant lineage.</title>
        <authorList>
            <person name="Arias T."/>
            <person name="Riano-Pachon D.M."/>
            <person name="Di Stilio V.S."/>
        </authorList>
    </citation>
    <scope>NUCLEOTIDE SEQUENCE [LARGE SCALE GENOMIC DNA]</scope>
    <source>
        <strain evidence="4">cv. WT478/WT964</strain>
        <tissue evidence="3">Leaves</tissue>
    </source>
</reference>
<evidence type="ECO:0000313" key="4">
    <source>
        <dbReference type="Proteomes" id="UP000554482"/>
    </source>
</evidence>
<evidence type="ECO:0000256" key="1">
    <source>
        <dbReference type="SAM" id="MobiDB-lite"/>
    </source>
</evidence>
<feature type="region of interest" description="Disordered" evidence="1">
    <location>
        <begin position="1"/>
        <end position="20"/>
    </location>
</feature>
<dbReference type="OrthoDB" id="1936751at2759"/>
<gene>
    <name evidence="3" type="ORF">FRX31_011358</name>
</gene>
<dbReference type="Proteomes" id="UP000554482">
    <property type="component" value="Unassembled WGS sequence"/>
</dbReference>
<keyword evidence="2 3" id="KW-0812">Transmembrane</keyword>
<keyword evidence="2" id="KW-1133">Transmembrane helix</keyword>
<keyword evidence="4" id="KW-1185">Reference proteome</keyword>
<accession>A0A7J6WNV2</accession>
<dbReference type="EMBL" id="JABWDY010012506">
    <property type="protein sequence ID" value="KAF5199056.1"/>
    <property type="molecule type" value="Genomic_DNA"/>
</dbReference>
<sequence length="130" mass="14205">MRGFTQNQDEDHHHQQPSSSSSVRVFNELCCLVLNIIGHQQPHLLPSDTPNSNSMVSSSSSSKQISASGFACLLLGISLTLMLCGSVTFLIGFILMPWVVGFLFLCYLLGLGRAILCPLSPKEMSAWKFS</sequence>
<organism evidence="3 4">
    <name type="scientific">Thalictrum thalictroides</name>
    <name type="common">Rue-anemone</name>
    <name type="synonym">Anemone thalictroides</name>
    <dbReference type="NCBI Taxonomy" id="46969"/>
    <lineage>
        <taxon>Eukaryota</taxon>
        <taxon>Viridiplantae</taxon>
        <taxon>Streptophyta</taxon>
        <taxon>Embryophyta</taxon>
        <taxon>Tracheophyta</taxon>
        <taxon>Spermatophyta</taxon>
        <taxon>Magnoliopsida</taxon>
        <taxon>Ranunculales</taxon>
        <taxon>Ranunculaceae</taxon>
        <taxon>Thalictroideae</taxon>
        <taxon>Thalictrum</taxon>
    </lineage>
</organism>
<dbReference type="PANTHER" id="PTHR34781:SF2">
    <property type="entry name" value="TRANSMEMBRANE PROTEIN"/>
    <property type="match status" value="1"/>
</dbReference>
<name>A0A7J6WNV2_THATH</name>